<reference evidence="8 9" key="1">
    <citation type="submission" date="2020-05" db="EMBL/GenBank/DDBJ databases">
        <title>Flexivirga sp. ID2601S isolated from air conditioner.</title>
        <authorList>
            <person name="Kim D.H."/>
        </authorList>
    </citation>
    <scope>NUCLEOTIDE SEQUENCE [LARGE SCALE GENOMIC DNA]</scope>
    <source>
        <strain evidence="8 9">ID2601S</strain>
    </source>
</reference>
<dbReference type="InterPro" id="IPR013525">
    <property type="entry name" value="ABC2_TM"/>
</dbReference>
<evidence type="ECO:0000256" key="6">
    <source>
        <dbReference type="RuleBase" id="RU361157"/>
    </source>
</evidence>
<dbReference type="InterPro" id="IPR000412">
    <property type="entry name" value="ABC_2_transport"/>
</dbReference>
<comment type="caution">
    <text evidence="8">The sequence shown here is derived from an EMBL/GenBank/DDBJ whole genome shotgun (WGS) entry which is preliminary data.</text>
</comment>
<proteinExistence type="inferred from homology"/>
<evidence type="ECO:0000256" key="2">
    <source>
        <dbReference type="ARBA" id="ARBA00022692"/>
    </source>
</evidence>
<dbReference type="PANTHER" id="PTHR43229:SF2">
    <property type="entry name" value="NODULATION PROTEIN J"/>
    <property type="match status" value="1"/>
</dbReference>
<evidence type="ECO:0000256" key="1">
    <source>
        <dbReference type="ARBA" id="ARBA00004141"/>
    </source>
</evidence>
<feature type="transmembrane region" description="Helical" evidence="6">
    <location>
        <begin position="227"/>
        <end position="251"/>
    </location>
</feature>
<evidence type="ECO:0000313" key="8">
    <source>
        <dbReference type="EMBL" id="NNG39781.1"/>
    </source>
</evidence>
<dbReference type="PRINTS" id="PR00164">
    <property type="entry name" value="ABC2TRNSPORT"/>
</dbReference>
<keyword evidence="6" id="KW-1003">Cell membrane</keyword>
<organism evidence="8 9">
    <name type="scientific">Flexivirga aerilata</name>
    <dbReference type="NCBI Taxonomy" id="1656889"/>
    <lineage>
        <taxon>Bacteria</taxon>
        <taxon>Bacillati</taxon>
        <taxon>Actinomycetota</taxon>
        <taxon>Actinomycetes</taxon>
        <taxon>Micrococcales</taxon>
        <taxon>Dermacoccaceae</taxon>
        <taxon>Flexivirga</taxon>
    </lineage>
</organism>
<feature type="transmembrane region" description="Helical" evidence="6">
    <location>
        <begin position="114"/>
        <end position="138"/>
    </location>
</feature>
<feature type="transmembrane region" description="Helical" evidence="6">
    <location>
        <begin position="26"/>
        <end position="48"/>
    </location>
</feature>
<dbReference type="PIRSF" id="PIRSF006648">
    <property type="entry name" value="DrrB"/>
    <property type="match status" value="1"/>
</dbReference>
<evidence type="ECO:0000256" key="5">
    <source>
        <dbReference type="ARBA" id="ARBA00023251"/>
    </source>
</evidence>
<comment type="caution">
    <text evidence="6">Lacks conserved residue(s) required for the propagation of feature annotation.</text>
</comment>
<keyword evidence="6" id="KW-0813">Transport</keyword>
<evidence type="ECO:0000313" key="9">
    <source>
        <dbReference type="Proteomes" id="UP000557772"/>
    </source>
</evidence>
<keyword evidence="5" id="KW-0046">Antibiotic resistance</keyword>
<dbReference type="PANTHER" id="PTHR43229">
    <property type="entry name" value="NODULATION PROTEIN J"/>
    <property type="match status" value="1"/>
</dbReference>
<evidence type="ECO:0000256" key="3">
    <source>
        <dbReference type="ARBA" id="ARBA00022989"/>
    </source>
</evidence>
<accession>A0A849AKE3</accession>
<protein>
    <recommendedName>
        <fullName evidence="6">Transport permease protein</fullName>
    </recommendedName>
</protein>
<dbReference type="Proteomes" id="UP000557772">
    <property type="component" value="Unassembled WGS sequence"/>
</dbReference>
<name>A0A849AKE3_9MICO</name>
<dbReference type="RefSeq" id="WP_171154847.1">
    <property type="nucleotide sequence ID" value="NZ_JABENB010000001.1"/>
</dbReference>
<feature type="transmembrane region" description="Helical" evidence="6">
    <location>
        <begin position="144"/>
        <end position="165"/>
    </location>
</feature>
<keyword evidence="4 6" id="KW-0472">Membrane</keyword>
<comment type="similarity">
    <text evidence="6">Belongs to the ABC-2 integral membrane protein family.</text>
</comment>
<sequence>MTSLPLTARLFDYWVTVYKRTWRGTVINSFLTPLLYVLAMGVLLGGFVKADPAQLDGAGSYLQFVVPGLLAGQSMQLAFGETTYPVMGAVKWNKTYYGMLATPLRVADIALAHLSFAVVRIASSAAVFVVVMAPFGVWSSVPGAIGVFLIQLLVGLAFAAPVYAYAATLDDEGGFTVVFRLLLMPLFLFSGAFFPLGNLPPVLEWIARVTPLWQGVDLTRMAALGTWSWPAALTHLVYLGVCAAGGTWLGIRALERRLVR</sequence>
<dbReference type="EMBL" id="JABENB010000001">
    <property type="protein sequence ID" value="NNG39781.1"/>
    <property type="molecule type" value="Genomic_DNA"/>
</dbReference>
<keyword evidence="2 6" id="KW-0812">Transmembrane</keyword>
<evidence type="ECO:0000256" key="4">
    <source>
        <dbReference type="ARBA" id="ARBA00023136"/>
    </source>
</evidence>
<dbReference type="InterPro" id="IPR047817">
    <property type="entry name" value="ABC2_TM_bact-type"/>
</dbReference>
<dbReference type="GO" id="GO:0140359">
    <property type="term" value="F:ABC-type transporter activity"/>
    <property type="evidence" value="ECO:0007669"/>
    <property type="project" value="InterPro"/>
</dbReference>
<dbReference type="PROSITE" id="PS51012">
    <property type="entry name" value="ABC_TM2"/>
    <property type="match status" value="1"/>
</dbReference>
<keyword evidence="9" id="KW-1185">Reference proteome</keyword>
<keyword evidence="3 6" id="KW-1133">Transmembrane helix</keyword>
<dbReference type="GO" id="GO:0046677">
    <property type="term" value="P:response to antibiotic"/>
    <property type="evidence" value="ECO:0007669"/>
    <property type="project" value="UniProtKB-KW"/>
</dbReference>
<dbReference type="GO" id="GO:0043190">
    <property type="term" value="C:ATP-binding cassette (ABC) transporter complex"/>
    <property type="evidence" value="ECO:0007669"/>
    <property type="project" value="InterPro"/>
</dbReference>
<comment type="subcellular location">
    <subcellularLocation>
        <location evidence="6">Cell membrane</location>
        <topology evidence="6">Multi-pass membrane protein</topology>
    </subcellularLocation>
    <subcellularLocation>
        <location evidence="1">Membrane</location>
        <topology evidence="1">Multi-pass membrane protein</topology>
    </subcellularLocation>
</comment>
<evidence type="ECO:0000259" key="7">
    <source>
        <dbReference type="PROSITE" id="PS51012"/>
    </source>
</evidence>
<gene>
    <name evidence="8" type="ORF">HJ588_10915</name>
</gene>
<feature type="domain" description="ABC transmembrane type-2" evidence="7">
    <location>
        <begin position="24"/>
        <end position="257"/>
    </location>
</feature>
<feature type="transmembrane region" description="Helical" evidence="6">
    <location>
        <begin position="177"/>
        <end position="196"/>
    </location>
</feature>
<dbReference type="AlphaFoldDB" id="A0A849AKE3"/>
<dbReference type="InterPro" id="IPR051784">
    <property type="entry name" value="Nod_factor_ABC_transporter"/>
</dbReference>
<dbReference type="Pfam" id="PF01061">
    <property type="entry name" value="ABC2_membrane"/>
    <property type="match status" value="1"/>
</dbReference>